<evidence type="ECO:0008006" key="3">
    <source>
        <dbReference type="Google" id="ProtNLM"/>
    </source>
</evidence>
<dbReference type="InterPro" id="IPR038606">
    <property type="entry name" value="To_sf"/>
</dbReference>
<dbReference type="Gene3D" id="3.15.10.30">
    <property type="entry name" value="Haemolymph juvenile hormone binding protein"/>
    <property type="match status" value="2"/>
</dbReference>
<organism evidence="1 2">
    <name type="scientific">Ignelater luminosus</name>
    <name type="common">Cucubano</name>
    <name type="synonym">Pyrophorus luminosus</name>
    <dbReference type="NCBI Taxonomy" id="2038154"/>
    <lineage>
        <taxon>Eukaryota</taxon>
        <taxon>Metazoa</taxon>
        <taxon>Ecdysozoa</taxon>
        <taxon>Arthropoda</taxon>
        <taxon>Hexapoda</taxon>
        <taxon>Insecta</taxon>
        <taxon>Pterygota</taxon>
        <taxon>Neoptera</taxon>
        <taxon>Endopterygota</taxon>
        <taxon>Coleoptera</taxon>
        <taxon>Polyphaga</taxon>
        <taxon>Elateriformia</taxon>
        <taxon>Elateroidea</taxon>
        <taxon>Elateridae</taxon>
        <taxon>Agrypninae</taxon>
        <taxon>Pyrophorini</taxon>
        <taxon>Ignelater</taxon>
    </lineage>
</organism>
<evidence type="ECO:0000313" key="2">
    <source>
        <dbReference type="Proteomes" id="UP000801492"/>
    </source>
</evidence>
<dbReference type="PANTHER" id="PTHR11008:SF14">
    <property type="entry name" value="CIRCADIAN CLOCK-CONTROLLED PROTEIN-LIKE PROTEIN"/>
    <property type="match status" value="1"/>
</dbReference>
<evidence type="ECO:0000313" key="1">
    <source>
        <dbReference type="EMBL" id="KAF2896124.1"/>
    </source>
</evidence>
<dbReference type="Proteomes" id="UP000801492">
    <property type="component" value="Unassembled WGS sequence"/>
</dbReference>
<dbReference type="AlphaFoldDB" id="A0A8K0CYU9"/>
<proteinExistence type="predicted"/>
<name>A0A8K0CYU9_IGNLU</name>
<dbReference type="EMBL" id="VTPC01005361">
    <property type="protein sequence ID" value="KAF2896124.1"/>
    <property type="molecule type" value="Genomic_DNA"/>
</dbReference>
<dbReference type="GO" id="GO:0005615">
    <property type="term" value="C:extracellular space"/>
    <property type="evidence" value="ECO:0007669"/>
    <property type="project" value="TreeGrafter"/>
</dbReference>
<sequence>MGIPEYNITKADPLDVPYLVFNRVLTEDTTIIATLRHLRLRGFSQVNVHSVNITSLKDWSGEFTQSFSHVNLTMEHQFDGKLLSLPLGIEGMFSGNFTDVFGHIKVSFKSVKRGQQRYFAVDRLSLKDHVADGRVKITAKNPENQPASDFISNFVNVNTRPVLDLFVPRVLMGIPEYNITKPDPLDVPYLMFDRVLAEDTTIIAIFKNVRFRGLSEVNVHSLKITSLEDMSGEFSKSLSHAYLTMEHIVDGKLLSLPLGIEGKFSINFTEISDRVKVRFKSVKRGQQRYFAVDRISMNDIVTDGHVKITAKNPENQPASDFITNFINTNSKPVFERLIALFKETCEDIMRFLVDRALAKVPAEELFSE</sequence>
<comment type="caution">
    <text evidence="1">The sequence shown here is derived from an EMBL/GenBank/DDBJ whole genome shotgun (WGS) entry which is preliminary data.</text>
</comment>
<reference evidence="1" key="1">
    <citation type="submission" date="2019-08" db="EMBL/GenBank/DDBJ databases">
        <title>The genome of the North American firefly Photinus pyralis.</title>
        <authorList>
            <consortium name="Photinus pyralis genome working group"/>
            <person name="Fallon T.R."/>
            <person name="Sander Lower S.E."/>
            <person name="Weng J.-K."/>
        </authorList>
    </citation>
    <scope>NUCLEOTIDE SEQUENCE</scope>
    <source>
        <strain evidence="1">TRF0915ILg1</strain>
        <tissue evidence="1">Whole body</tissue>
    </source>
</reference>
<dbReference type="Pfam" id="PF06585">
    <property type="entry name" value="JHBP"/>
    <property type="match status" value="1"/>
</dbReference>
<dbReference type="SMART" id="SM00700">
    <property type="entry name" value="JHBP"/>
    <property type="match status" value="1"/>
</dbReference>
<dbReference type="PANTHER" id="PTHR11008">
    <property type="entry name" value="PROTEIN TAKEOUT-LIKE PROTEIN"/>
    <property type="match status" value="1"/>
</dbReference>
<keyword evidence="2" id="KW-1185">Reference proteome</keyword>
<accession>A0A8K0CYU9</accession>
<gene>
    <name evidence="1" type="ORF">ILUMI_10054</name>
</gene>
<dbReference type="InterPro" id="IPR010562">
    <property type="entry name" value="Haemolymph_juvenile_hormone-bd"/>
</dbReference>
<protein>
    <recommendedName>
        <fullName evidence="3">Circadian clock-controlled protein</fullName>
    </recommendedName>
</protein>